<name>A0AAE8Q8Y8_9HYPH</name>
<comment type="caution">
    <text evidence="3">The sequence shown here is derived from an EMBL/GenBank/DDBJ whole genome shotgun (WGS) entry which is preliminary data.</text>
</comment>
<dbReference type="SUPFAM" id="SSF50129">
    <property type="entry name" value="GroES-like"/>
    <property type="match status" value="1"/>
</dbReference>
<accession>A0AAE8Q8Y8</accession>
<dbReference type="InterPro" id="IPR011032">
    <property type="entry name" value="GroES-like_sf"/>
</dbReference>
<dbReference type="AlphaFoldDB" id="A0AAE8Q8Y8"/>
<proteinExistence type="predicted"/>
<dbReference type="GO" id="GO:0016491">
    <property type="term" value="F:oxidoreductase activity"/>
    <property type="evidence" value="ECO:0007669"/>
    <property type="project" value="UniProtKB-KW"/>
</dbReference>
<sequence length="150" mass="16126">MRALRFYKAKDLRIEDFAAPGAPGPKDVVLKVTYCGICGTDLHEYTSGPIILPVEPHPFTGASVPIILGHEFSSVEKGVRLIGCWGNDITIGPRLAGLIASGKFPVEKIVTGRVTLDAAVTEGFEELTKKGNDHLKILIRMADVSPADQT</sequence>
<dbReference type="InterPro" id="IPR050129">
    <property type="entry name" value="Zn_alcohol_dh"/>
</dbReference>
<gene>
    <name evidence="3" type="ORF">ELG94_31445</name>
</gene>
<dbReference type="Gene3D" id="3.90.180.10">
    <property type="entry name" value="Medium-chain alcohol dehydrogenases, catalytic domain"/>
    <property type="match status" value="1"/>
</dbReference>
<geneLocation type="plasmid" evidence="3">
    <name>pSM42_Rh02_Rh04</name>
</geneLocation>
<evidence type="ECO:0000256" key="1">
    <source>
        <dbReference type="ARBA" id="ARBA00023002"/>
    </source>
</evidence>
<dbReference type="Proteomes" id="UP000291892">
    <property type="component" value="Unassembled WGS sequence"/>
</dbReference>
<dbReference type="EMBL" id="SIKX01000003">
    <property type="protein sequence ID" value="TBF05773.1"/>
    <property type="molecule type" value="Genomic_DNA"/>
</dbReference>
<evidence type="ECO:0000259" key="2">
    <source>
        <dbReference type="Pfam" id="PF08240"/>
    </source>
</evidence>
<keyword evidence="3" id="KW-0614">Plasmid</keyword>
<keyword evidence="1" id="KW-0560">Oxidoreductase</keyword>
<protein>
    <recommendedName>
        <fullName evidence="2">Alcohol dehydrogenase-like N-terminal domain-containing protein</fullName>
    </recommendedName>
</protein>
<dbReference type="PANTHER" id="PTHR43401">
    <property type="entry name" value="L-THREONINE 3-DEHYDROGENASE"/>
    <property type="match status" value="1"/>
</dbReference>
<evidence type="ECO:0000313" key="4">
    <source>
        <dbReference type="Proteomes" id="UP000291892"/>
    </source>
</evidence>
<dbReference type="InterPro" id="IPR013154">
    <property type="entry name" value="ADH-like_N"/>
</dbReference>
<dbReference type="PANTHER" id="PTHR43401:SF2">
    <property type="entry name" value="L-THREONINE 3-DEHYDROGENASE"/>
    <property type="match status" value="1"/>
</dbReference>
<feature type="domain" description="Alcohol dehydrogenase-like N-terminal" evidence="2">
    <location>
        <begin position="24"/>
        <end position="73"/>
    </location>
</feature>
<dbReference type="Pfam" id="PF08240">
    <property type="entry name" value="ADH_N"/>
    <property type="match status" value="1"/>
</dbReference>
<evidence type="ECO:0000313" key="3">
    <source>
        <dbReference type="EMBL" id="TBF05773.1"/>
    </source>
</evidence>
<organism evidence="3 4">
    <name type="scientific">Rhizobium ruizarguesonis</name>
    <dbReference type="NCBI Taxonomy" id="2081791"/>
    <lineage>
        <taxon>Bacteria</taxon>
        <taxon>Pseudomonadati</taxon>
        <taxon>Pseudomonadota</taxon>
        <taxon>Alphaproteobacteria</taxon>
        <taxon>Hyphomicrobiales</taxon>
        <taxon>Rhizobiaceae</taxon>
        <taxon>Rhizobium/Agrobacterium group</taxon>
        <taxon>Rhizobium</taxon>
    </lineage>
</organism>
<reference evidence="3 4" key="1">
    <citation type="submission" date="2019-02" db="EMBL/GenBank/DDBJ databases">
        <title>The genomic architecture of introgression among sibling species of bacteria.</title>
        <authorList>
            <person name="Cavassim M.I.A."/>
            <person name="Moeskjaer S."/>
            <person name="Moslemi C."/>
            <person name="Fields B."/>
            <person name="Bachmann A."/>
            <person name="Vilhjalmsson B."/>
            <person name="Schierup M.H."/>
            <person name="Young J.P.W."/>
            <person name="Andersen S.U."/>
        </authorList>
    </citation>
    <scope>NUCLEOTIDE SEQUENCE [LARGE SCALE GENOMIC DNA]</scope>
    <source>
        <strain evidence="3 4">SM42</strain>
        <plasmid evidence="3">pSM42_Rh02_Rh04</plasmid>
    </source>
</reference>